<name>A0A845H2I5_9BURK</name>
<dbReference type="RefSeq" id="WP_161087820.1">
    <property type="nucleotide sequence ID" value="NZ_WWCX01000193.1"/>
</dbReference>
<evidence type="ECO:0000313" key="2">
    <source>
        <dbReference type="Proteomes" id="UP000447355"/>
    </source>
</evidence>
<organism evidence="1 2">
    <name type="scientific">Duganella vulcania</name>
    <dbReference type="NCBI Taxonomy" id="2692166"/>
    <lineage>
        <taxon>Bacteria</taxon>
        <taxon>Pseudomonadati</taxon>
        <taxon>Pseudomonadota</taxon>
        <taxon>Betaproteobacteria</taxon>
        <taxon>Burkholderiales</taxon>
        <taxon>Oxalobacteraceae</taxon>
        <taxon>Telluria group</taxon>
        <taxon>Duganella</taxon>
    </lineage>
</organism>
<reference evidence="1" key="1">
    <citation type="submission" date="2019-12" db="EMBL/GenBank/DDBJ databases">
        <title>Novel species isolated from a subtropical stream in China.</title>
        <authorList>
            <person name="Lu H."/>
        </authorList>
    </citation>
    <scope>NUCLEOTIDE SEQUENCE [LARGE SCALE GENOMIC DNA]</scope>
    <source>
        <strain evidence="1">FT81W</strain>
    </source>
</reference>
<dbReference type="SUPFAM" id="SSF52151">
    <property type="entry name" value="FabD/lysophospholipase-like"/>
    <property type="match status" value="1"/>
</dbReference>
<protein>
    <submittedName>
        <fullName evidence="1">Patatin-like phospholipase family protein</fullName>
    </submittedName>
</protein>
<dbReference type="InterPro" id="IPR016035">
    <property type="entry name" value="Acyl_Trfase/lysoPLipase"/>
</dbReference>
<dbReference type="Proteomes" id="UP000447355">
    <property type="component" value="Unassembled WGS sequence"/>
</dbReference>
<evidence type="ECO:0000313" key="1">
    <source>
        <dbReference type="EMBL" id="MYM99067.1"/>
    </source>
</evidence>
<comment type="caution">
    <text evidence="1">The sequence shown here is derived from an EMBL/GenBank/DDBJ whole genome shotgun (WGS) entry which is preliminary data.</text>
</comment>
<sequence>MASPIIIRLGVRARERIAAEGVRAADVAIVPAAAGGPKGLILHGLDCWMFGHWLRAAPRPRKLVGASIGAWRMAASAFDDPLAAHQRLARLYAGQRYPAKVTPAYVSQTIRALLDELLDGRAAEVAGHPDHHVSVLTARGVGALGNTNGQRWREMAGFARAAAGNVLARRHLASSMERVVFHNRRDDAQWLRQPFDAFAGHFVGLDPANLREALQASGSIPLVLEAVSAIAGAPAGDYWDGGLIDYHLHLPYQRDPGLVLYPHFSDYIVPGWLDKSMPWRHTRPGPAHPALDNVILVSPSPEFVAGLPNGKLPDRRDFKAYGQDHAGRQRDWTRAIAESERLAEAFAAWCERPDLARTAAF</sequence>
<proteinExistence type="predicted"/>
<accession>A0A845H2I5</accession>
<gene>
    <name evidence="1" type="ORF">GTP90_35010</name>
</gene>
<dbReference type="AlphaFoldDB" id="A0A845H2I5"/>
<dbReference type="EMBL" id="WWCX01000193">
    <property type="protein sequence ID" value="MYM99067.1"/>
    <property type="molecule type" value="Genomic_DNA"/>
</dbReference>